<reference evidence="5 6" key="1">
    <citation type="submission" date="2020-06" db="EMBL/GenBank/DDBJ databases">
        <title>Interaction of electrochemicaly active bacteria, Geobacter bremensis R4 on different carbon anode.</title>
        <authorList>
            <person name="Meng L."/>
            <person name="Yoshida N."/>
        </authorList>
    </citation>
    <scope>NUCLEOTIDE SEQUENCE [LARGE SCALE GENOMIC DNA]</scope>
    <source>
        <strain evidence="5 6">R4</strain>
    </source>
</reference>
<dbReference type="PANTHER" id="PTHR30024">
    <property type="entry name" value="ALIPHATIC SULFONATES-BINDING PROTEIN-RELATED"/>
    <property type="match status" value="1"/>
</dbReference>
<evidence type="ECO:0000256" key="3">
    <source>
        <dbReference type="ARBA" id="ARBA00022729"/>
    </source>
</evidence>
<keyword evidence="3 4" id="KW-0732">Signal</keyword>
<evidence type="ECO:0000256" key="4">
    <source>
        <dbReference type="SAM" id="SignalP"/>
    </source>
</evidence>
<dbReference type="EMBL" id="AP023213">
    <property type="protein sequence ID" value="BCG46973.1"/>
    <property type="molecule type" value="Genomic_DNA"/>
</dbReference>
<dbReference type="GO" id="GO:0042597">
    <property type="term" value="C:periplasmic space"/>
    <property type="evidence" value="ECO:0007669"/>
    <property type="project" value="UniProtKB-SubCell"/>
</dbReference>
<gene>
    <name evidence="5" type="ORF">GEOBRER4_n1793</name>
</gene>
<dbReference type="PANTHER" id="PTHR30024:SF47">
    <property type="entry name" value="TAURINE-BINDING PERIPLASMIC PROTEIN"/>
    <property type="match status" value="1"/>
</dbReference>
<dbReference type="Pfam" id="PF13379">
    <property type="entry name" value="NMT1_2"/>
    <property type="match status" value="1"/>
</dbReference>
<dbReference type="RefSeq" id="WP_185245063.1">
    <property type="nucleotide sequence ID" value="NZ_AP023213.1"/>
</dbReference>
<dbReference type="GO" id="GO:0042918">
    <property type="term" value="P:alkanesulfonate transmembrane transport"/>
    <property type="evidence" value="ECO:0007669"/>
    <property type="project" value="TreeGrafter"/>
</dbReference>
<evidence type="ECO:0000256" key="1">
    <source>
        <dbReference type="ARBA" id="ARBA00004418"/>
    </source>
</evidence>
<protein>
    <submittedName>
        <fullName evidence="5">Uncharacterized protein</fullName>
    </submittedName>
</protein>
<name>A0A6S6LZH4_9BACT</name>
<sequence length="383" mass="42207">MKMARPLVLALIACLTLFGCSQQPGSGQGSPPNASSSAAPAKPVKHDSYRFNTAQGIDIGIQPLTLPEGSVAELISRDRVLFKRLSRSGMQLQLLPFYKGKDIGDLIATGELEGGFFADMPALTAAATGDVVLLAMLKQGAASIVARRPMLVKELEGKRVGTAIGSAAHFTLLRALGNEGLTEKDVEIVPMEVSEMARALASGRIDAFCAWEPTPSMAFASYPDFHLVHKGLNYGFLCLRRDFVTRHPAEAREIVAAVARACLWMREPGQLEQVARWTIESATKFQGEPFSLKPEQMISITRNDLLQVQHSPRIPETLLREQEVLYQKFLFLKKIGKIPENVSWARVRGSIDIFMLRGVMAESDRYDLRWFDYRGNKGTGGSR</sequence>
<feature type="signal peptide" evidence="4">
    <location>
        <begin position="1"/>
        <end position="21"/>
    </location>
</feature>
<dbReference type="SUPFAM" id="SSF53850">
    <property type="entry name" value="Periplasmic binding protein-like II"/>
    <property type="match status" value="1"/>
</dbReference>
<evidence type="ECO:0000313" key="5">
    <source>
        <dbReference type="EMBL" id="BCG46973.1"/>
    </source>
</evidence>
<accession>A0A6S6LZH4</accession>
<dbReference type="Gene3D" id="3.40.190.10">
    <property type="entry name" value="Periplasmic binding protein-like II"/>
    <property type="match status" value="1"/>
</dbReference>
<evidence type="ECO:0000313" key="6">
    <source>
        <dbReference type="Proteomes" id="UP000515472"/>
    </source>
</evidence>
<dbReference type="CDD" id="cd01008">
    <property type="entry name" value="PBP2_NrtA_SsuA_CpmA_like"/>
    <property type="match status" value="1"/>
</dbReference>
<keyword evidence="6" id="KW-1185">Reference proteome</keyword>
<feature type="chain" id="PRO_5028175987" evidence="4">
    <location>
        <begin position="22"/>
        <end position="383"/>
    </location>
</feature>
<dbReference type="Proteomes" id="UP000515472">
    <property type="component" value="Chromosome"/>
</dbReference>
<dbReference type="PROSITE" id="PS51257">
    <property type="entry name" value="PROKAR_LIPOPROTEIN"/>
    <property type="match status" value="1"/>
</dbReference>
<evidence type="ECO:0000256" key="2">
    <source>
        <dbReference type="ARBA" id="ARBA00010742"/>
    </source>
</evidence>
<dbReference type="AlphaFoldDB" id="A0A6S6LZH4"/>
<comment type="subcellular location">
    <subcellularLocation>
        <location evidence="1">Periplasm</location>
    </subcellularLocation>
</comment>
<dbReference type="KEGG" id="gbn:GEOBRER4_17230"/>
<comment type="similarity">
    <text evidence="2">Belongs to the bacterial solute-binding protein SsuA/TauA family.</text>
</comment>
<organism evidence="5 6">
    <name type="scientific">Citrifermentans bremense</name>
    <dbReference type="NCBI Taxonomy" id="60035"/>
    <lineage>
        <taxon>Bacteria</taxon>
        <taxon>Pseudomonadati</taxon>
        <taxon>Thermodesulfobacteriota</taxon>
        <taxon>Desulfuromonadia</taxon>
        <taxon>Geobacterales</taxon>
        <taxon>Geobacteraceae</taxon>
        <taxon>Citrifermentans</taxon>
    </lineage>
</organism>
<proteinExistence type="inferred from homology"/>